<accession>M5PVP7</accession>
<dbReference type="NCBIfam" id="TIGR03573">
    <property type="entry name" value="WbuX"/>
    <property type="match status" value="1"/>
</dbReference>
<dbReference type="GO" id="GO:0016740">
    <property type="term" value="F:transferase activity"/>
    <property type="evidence" value="ECO:0007669"/>
    <property type="project" value="UniProtKB-KW"/>
</dbReference>
<organism evidence="1 2">
    <name type="scientific">Desulfocurvibacter africanus PCS</name>
    <dbReference type="NCBI Taxonomy" id="1262666"/>
    <lineage>
        <taxon>Bacteria</taxon>
        <taxon>Pseudomonadati</taxon>
        <taxon>Thermodesulfobacteriota</taxon>
        <taxon>Desulfovibrionia</taxon>
        <taxon>Desulfovibrionales</taxon>
        <taxon>Desulfovibrionaceae</taxon>
        <taxon>Desulfocurvibacter</taxon>
    </lineage>
</organism>
<reference evidence="1 2" key="1">
    <citation type="journal article" date="2013" name="Genome Announc.">
        <title>Draft Genome Sequence for Desulfovibrio africanus Strain PCS.</title>
        <authorList>
            <person name="Brown S.D."/>
            <person name="Utturkar S.M."/>
            <person name="Arkin A.P."/>
            <person name="Deutschbauer A.M."/>
            <person name="Elias D.A."/>
            <person name="Hazen T.C."/>
            <person name="Chakraborty R."/>
        </authorList>
    </citation>
    <scope>NUCLEOTIDE SEQUENCE [LARGE SCALE GENOMIC DNA]</scope>
    <source>
        <strain evidence="1 2">PCS</strain>
    </source>
</reference>
<dbReference type="PATRIC" id="fig|1262666.3.peg.717"/>
<dbReference type="RefSeq" id="WP_005984159.1">
    <property type="nucleotide sequence ID" value="NZ_AOSV01000004.1"/>
</dbReference>
<dbReference type="EMBL" id="AOSV01000004">
    <property type="protein sequence ID" value="EMG38412.1"/>
    <property type="molecule type" value="Genomic_DNA"/>
</dbReference>
<dbReference type="InterPro" id="IPR020022">
    <property type="entry name" value="N-acetyl_sugar_amidoTrfase"/>
</dbReference>
<protein>
    <submittedName>
        <fullName evidence="1">N-acetyl sugar amidotransferase</fullName>
    </submittedName>
</protein>
<dbReference type="SUPFAM" id="SSF52402">
    <property type="entry name" value="Adenine nucleotide alpha hydrolases-like"/>
    <property type="match status" value="1"/>
</dbReference>
<dbReference type="InterPro" id="IPR014729">
    <property type="entry name" value="Rossmann-like_a/b/a_fold"/>
</dbReference>
<comment type="caution">
    <text evidence="1">The sequence shown here is derived from an EMBL/GenBank/DDBJ whole genome shotgun (WGS) entry which is preliminary data.</text>
</comment>
<evidence type="ECO:0000313" key="1">
    <source>
        <dbReference type="EMBL" id="EMG38412.1"/>
    </source>
</evidence>
<sequence length="394" mass="45635">MKTIIDNIRYCTRCCIPETQESVTFDALGICQACQSSEQKMHINWLERESQLRDILENSKANAGNNYDCIIPISGGKDSTFQIYVLTQIYGMKPLAVTFSQNWQSRTGWYNLQNTLERFNVDHIMFTPNRSLVNRLARRSLSAIGDACWHCHSGVGAFPLQIAVRFNIPLLIWGESIAETSGRASHLCPVHKFDRDYFTKVSAKLTAKEMVCEYLSEKDLYPFELPSYEDIERTGVHGIHLGDFIFWDEERQTEFIRDNFGWKETEMENAYKGYKSAECIMSGVHDFTCYLKRGFGRATMQACNDIRNGLLTRDEGIVLSQIDTERPEALDYYLKITGLSEEAFHEIMRAKRHASIREHELPVTPKRWPNREPIKPFVEQIIDEIKDRKDPRDE</sequence>
<dbReference type="Proteomes" id="UP000011922">
    <property type="component" value="Unassembled WGS sequence"/>
</dbReference>
<dbReference type="OrthoDB" id="5366152at2"/>
<gene>
    <name evidence="1" type="ORF">PCS_00710</name>
</gene>
<dbReference type="Gene3D" id="3.40.50.620">
    <property type="entry name" value="HUPs"/>
    <property type="match status" value="1"/>
</dbReference>
<name>M5PVP7_DESAF</name>
<dbReference type="AlphaFoldDB" id="M5PVP7"/>
<keyword evidence="1" id="KW-0808">Transferase</keyword>
<proteinExistence type="predicted"/>
<evidence type="ECO:0000313" key="2">
    <source>
        <dbReference type="Proteomes" id="UP000011922"/>
    </source>
</evidence>